<evidence type="ECO:0000313" key="2">
    <source>
        <dbReference type="EMBL" id="KAF4207447.1"/>
    </source>
</evidence>
<reference evidence="2" key="2">
    <citation type="submission" date="2020-04" db="EMBL/GenBank/DDBJ databases">
        <authorList>
            <person name="Santos R.A.C."/>
            <person name="Steenwyk J.L."/>
            <person name="Rivero-Menendez O."/>
            <person name="Mead M.E."/>
            <person name="Silva L.P."/>
            <person name="Bastos R.W."/>
            <person name="Alastruey-Izquierdo A."/>
            <person name="Goldman G.H."/>
            <person name="Rokas A."/>
        </authorList>
    </citation>
    <scope>NUCLEOTIDE SEQUENCE</scope>
    <source>
        <strain evidence="2">CNM-CM8927</strain>
    </source>
</reference>
<dbReference type="EMBL" id="JAAAPU010000018">
    <property type="protein sequence ID" value="KAF4207447.1"/>
    <property type="molecule type" value="Genomic_DNA"/>
</dbReference>
<evidence type="ECO:0000313" key="3">
    <source>
        <dbReference type="Proteomes" id="UP000649114"/>
    </source>
</evidence>
<name>A0AAN5YV54_ASPLE</name>
<evidence type="ECO:0000256" key="1">
    <source>
        <dbReference type="ARBA" id="ARBA00022737"/>
    </source>
</evidence>
<comment type="caution">
    <text evidence="2">The sequence shown here is derived from an EMBL/GenBank/DDBJ whole genome shotgun (WGS) entry which is preliminary data.</text>
</comment>
<reference evidence="2" key="1">
    <citation type="journal article" date="2020" name="bioRxiv">
        <title>Genomic and phenotypic heterogeneity of clinical isolates of the human pathogens Aspergillus fumigatus, Aspergillus lentulus and Aspergillus fumigatiaffinis.</title>
        <authorList>
            <person name="dos Santos R.A.C."/>
            <person name="Steenwyk J.L."/>
            <person name="Rivero-Menendez O."/>
            <person name="Mead M.E."/>
            <person name="Silva L.P."/>
            <person name="Bastos R.W."/>
            <person name="Alastruey-Izquierdo A."/>
            <person name="Goldman G.H."/>
            <person name="Rokas A."/>
        </authorList>
    </citation>
    <scope>NUCLEOTIDE SEQUENCE</scope>
    <source>
        <strain evidence="2">CNM-CM8927</strain>
    </source>
</reference>
<dbReference type="SUPFAM" id="SSF82185">
    <property type="entry name" value="Histone H3 K4-specific methyltransferase SET7/9 N-terminal domain"/>
    <property type="match status" value="2"/>
</dbReference>
<dbReference type="PANTHER" id="PTHR23084:SF263">
    <property type="entry name" value="MORN REPEAT-CONTAINING PROTEIN 1"/>
    <property type="match status" value="1"/>
</dbReference>
<dbReference type="Pfam" id="PF02493">
    <property type="entry name" value="MORN"/>
    <property type="match status" value="5"/>
</dbReference>
<dbReference type="PANTHER" id="PTHR23084">
    <property type="entry name" value="PHOSPHATIDYLINOSITOL-4-PHOSPHATE 5-KINASE RELATED"/>
    <property type="match status" value="1"/>
</dbReference>
<gene>
    <name evidence="2" type="ORF">CNMCM8927_002852</name>
</gene>
<dbReference type="AlphaFoldDB" id="A0AAN5YV54"/>
<dbReference type="Gene3D" id="2.20.110.10">
    <property type="entry name" value="Histone H3 K4-specific methyltransferase SET7/9 N-terminal domain"/>
    <property type="match status" value="1"/>
</dbReference>
<accession>A0AAN5YV54</accession>
<organism evidence="2 3">
    <name type="scientific">Aspergillus lentulus</name>
    <dbReference type="NCBI Taxonomy" id="293939"/>
    <lineage>
        <taxon>Eukaryota</taxon>
        <taxon>Fungi</taxon>
        <taxon>Dikarya</taxon>
        <taxon>Ascomycota</taxon>
        <taxon>Pezizomycotina</taxon>
        <taxon>Eurotiomycetes</taxon>
        <taxon>Eurotiomycetidae</taxon>
        <taxon>Eurotiales</taxon>
        <taxon>Aspergillaceae</taxon>
        <taxon>Aspergillus</taxon>
        <taxon>Aspergillus subgen. Fumigati</taxon>
    </lineage>
</organism>
<proteinExistence type="predicted"/>
<dbReference type="InterPro" id="IPR003409">
    <property type="entry name" value="MORN"/>
</dbReference>
<evidence type="ECO:0008006" key="4">
    <source>
        <dbReference type="Google" id="ProtNLM"/>
    </source>
</evidence>
<keyword evidence="1" id="KW-0677">Repeat</keyword>
<dbReference type="Proteomes" id="UP000649114">
    <property type="component" value="Unassembled WGS sequence"/>
</dbReference>
<protein>
    <recommendedName>
        <fullName evidence="4">Radial spoke head 1 homolog</fullName>
    </recommendedName>
</protein>
<sequence>MQPNLPWVTSGSPGKYTGAVFLKTVGTIVTKVPDGQGKIIYNSGDSYYEGQWQNGKRWYKGEYSCPEYIYNGEWRRDAPNGQGEIRWKTKGSYTGSFVNWKCEGSGIMTSVGGDTTNGTWKAGKLHEKFTRHALDGSYYTGTWDSTTNTGQGSGLRHSADGSVYEGYMKNKWVLHGRGKLTRPNGTVKTGTWRDGHFQHT</sequence>
<dbReference type="SMART" id="SM00698">
    <property type="entry name" value="MORN"/>
    <property type="match status" value="3"/>
</dbReference>